<name>A0ABU6SCK9_9FABA</name>
<comment type="caution">
    <text evidence="1">The sequence shown here is derived from an EMBL/GenBank/DDBJ whole genome shotgun (WGS) entry which is preliminary data.</text>
</comment>
<evidence type="ECO:0000313" key="1">
    <source>
        <dbReference type="EMBL" id="MED6133966.1"/>
    </source>
</evidence>
<organism evidence="1 2">
    <name type="scientific">Stylosanthes scabra</name>
    <dbReference type="NCBI Taxonomy" id="79078"/>
    <lineage>
        <taxon>Eukaryota</taxon>
        <taxon>Viridiplantae</taxon>
        <taxon>Streptophyta</taxon>
        <taxon>Embryophyta</taxon>
        <taxon>Tracheophyta</taxon>
        <taxon>Spermatophyta</taxon>
        <taxon>Magnoliopsida</taxon>
        <taxon>eudicotyledons</taxon>
        <taxon>Gunneridae</taxon>
        <taxon>Pentapetalae</taxon>
        <taxon>rosids</taxon>
        <taxon>fabids</taxon>
        <taxon>Fabales</taxon>
        <taxon>Fabaceae</taxon>
        <taxon>Papilionoideae</taxon>
        <taxon>50 kb inversion clade</taxon>
        <taxon>dalbergioids sensu lato</taxon>
        <taxon>Dalbergieae</taxon>
        <taxon>Pterocarpus clade</taxon>
        <taxon>Stylosanthes</taxon>
    </lineage>
</organism>
<protein>
    <submittedName>
        <fullName evidence="1">Uncharacterized protein</fullName>
    </submittedName>
</protein>
<keyword evidence="2" id="KW-1185">Reference proteome</keyword>
<dbReference type="Proteomes" id="UP001341840">
    <property type="component" value="Unassembled WGS sequence"/>
</dbReference>
<gene>
    <name evidence="1" type="ORF">PIB30_033100</name>
</gene>
<sequence length="172" mass="19618">MGYLSKQISMPESLPLVLSALDVSHMMNLSPIACLLALIRRKLGGYWKFSCRLLHLRRGNGGWSFIGPFVSNVHRTTSSSWWRITYGFSRKQEMTGSSTIVINLQLIVSLLLKLFFRIASPGTLEPYFLNVLIPLLYSYNLSIRFCCWNFPILPMLVVQFGPLLLNKVPTFD</sequence>
<evidence type="ECO:0000313" key="2">
    <source>
        <dbReference type="Proteomes" id="UP001341840"/>
    </source>
</evidence>
<accession>A0ABU6SCK9</accession>
<dbReference type="EMBL" id="JASCZI010060563">
    <property type="protein sequence ID" value="MED6133966.1"/>
    <property type="molecule type" value="Genomic_DNA"/>
</dbReference>
<proteinExistence type="predicted"/>
<reference evidence="1 2" key="1">
    <citation type="journal article" date="2023" name="Plants (Basel)">
        <title>Bridging the Gap: Combining Genomics and Transcriptomics Approaches to Understand Stylosanthes scabra, an Orphan Legume from the Brazilian Caatinga.</title>
        <authorList>
            <person name="Ferreira-Neto J.R.C."/>
            <person name="da Silva M.D."/>
            <person name="Binneck E."/>
            <person name="de Melo N.F."/>
            <person name="da Silva R.H."/>
            <person name="de Melo A.L.T.M."/>
            <person name="Pandolfi V."/>
            <person name="Bustamante F.O."/>
            <person name="Brasileiro-Vidal A.C."/>
            <person name="Benko-Iseppon A.M."/>
        </authorList>
    </citation>
    <scope>NUCLEOTIDE SEQUENCE [LARGE SCALE GENOMIC DNA]</scope>
    <source>
        <tissue evidence="1">Leaves</tissue>
    </source>
</reference>